<organism evidence="8 9">
    <name type="scientific">Catenulispora yoronensis</name>
    <dbReference type="NCBI Taxonomy" id="450799"/>
    <lineage>
        <taxon>Bacteria</taxon>
        <taxon>Bacillati</taxon>
        <taxon>Actinomycetota</taxon>
        <taxon>Actinomycetes</taxon>
        <taxon>Catenulisporales</taxon>
        <taxon>Catenulisporaceae</taxon>
        <taxon>Catenulispora</taxon>
    </lineage>
</organism>
<keyword evidence="9" id="KW-1185">Reference proteome</keyword>
<dbReference type="Pfam" id="PF08281">
    <property type="entry name" value="Sigma70_r4_2"/>
    <property type="match status" value="1"/>
</dbReference>
<comment type="caution">
    <text evidence="8">The sequence shown here is derived from an EMBL/GenBank/DDBJ whole genome shotgun (WGS) entry which is preliminary data.</text>
</comment>
<keyword evidence="3" id="KW-0731">Sigma factor</keyword>
<dbReference type="EMBL" id="BAAAQN010000012">
    <property type="protein sequence ID" value="GAA2026648.1"/>
    <property type="molecule type" value="Genomic_DNA"/>
</dbReference>
<keyword evidence="2" id="KW-0805">Transcription regulation</keyword>
<evidence type="ECO:0000256" key="3">
    <source>
        <dbReference type="ARBA" id="ARBA00023082"/>
    </source>
</evidence>
<reference evidence="9" key="1">
    <citation type="journal article" date="2019" name="Int. J. Syst. Evol. Microbiol.">
        <title>The Global Catalogue of Microorganisms (GCM) 10K type strain sequencing project: providing services to taxonomists for standard genome sequencing and annotation.</title>
        <authorList>
            <consortium name="The Broad Institute Genomics Platform"/>
            <consortium name="The Broad Institute Genome Sequencing Center for Infectious Disease"/>
            <person name="Wu L."/>
            <person name="Ma J."/>
        </authorList>
    </citation>
    <scope>NUCLEOTIDE SEQUENCE [LARGE SCALE GENOMIC DNA]</scope>
    <source>
        <strain evidence="9">JCM 16014</strain>
    </source>
</reference>
<evidence type="ECO:0000313" key="8">
    <source>
        <dbReference type="EMBL" id="GAA2026648.1"/>
    </source>
</evidence>
<dbReference type="InterPro" id="IPR007627">
    <property type="entry name" value="RNA_pol_sigma70_r2"/>
</dbReference>
<dbReference type="InterPro" id="IPR014284">
    <property type="entry name" value="RNA_pol_sigma-70_dom"/>
</dbReference>
<dbReference type="PANTHER" id="PTHR43133:SF50">
    <property type="entry name" value="ECF RNA POLYMERASE SIGMA FACTOR SIGM"/>
    <property type="match status" value="1"/>
</dbReference>
<dbReference type="Gene3D" id="1.10.1740.10">
    <property type="match status" value="1"/>
</dbReference>
<dbReference type="NCBIfam" id="TIGR02937">
    <property type="entry name" value="sigma70-ECF"/>
    <property type="match status" value="1"/>
</dbReference>
<evidence type="ECO:0000259" key="6">
    <source>
        <dbReference type="Pfam" id="PF04542"/>
    </source>
</evidence>
<dbReference type="Pfam" id="PF04542">
    <property type="entry name" value="Sigma70_r2"/>
    <property type="match status" value="1"/>
</dbReference>
<dbReference type="InterPro" id="IPR014325">
    <property type="entry name" value="RNA_pol_sigma-E_actinobac"/>
</dbReference>
<evidence type="ECO:0000256" key="4">
    <source>
        <dbReference type="ARBA" id="ARBA00023125"/>
    </source>
</evidence>
<feature type="domain" description="RNA polymerase sigma-70 region 2" evidence="6">
    <location>
        <begin position="15"/>
        <end position="76"/>
    </location>
</feature>
<dbReference type="Gene3D" id="1.10.10.10">
    <property type="entry name" value="Winged helix-like DNA-binding domain superfamily/Winged helix DNA-binding domain"/>
    <property type="match status" value="1"/>
</dbReference>
<keyword evidence="5" id="KW-0804">Transcription</keyword>
<evidence type="ECO:0000256" key="5">
    <source>
        <dbReference type="ARBA" id="ARBA00023163"/>
    </source>
</evidence>
<name>A0ABP5FK48_9ACTN</name>
<feature type="domain" description="RNA polymerase sigma factor 70 region 4 type 2" evidence="7">
    <location>
        <begin position="100"/>
        <end position="149"/>
    </location>
</feature>
<evidence type="ECO:0000313" key="9">
    <source>
        <dbReference type="Proteomes" id="UP001500751"/>
    </source>
</evidence>
<evidence type="ECO:0000256" key="2">
    <source>
        <dbReference type="ARBA" id="ARBA00023015"/>
    </source>
</evidence>
<dbReference type="InterPro" id="IPR036388">
    <property type="entry name" value="WH-like_DNA-bd_sf"/>
</dbReference>
<gene>
    <name evidence="8" type="ORF">GCM10009839_26450</name>
</gene>
<dbReference type="InterPro" id="IPR013249">
    <property type="entry name" value="RNA_pol_sigma70_r4_t2"/>
</dbReference>
<sequence>MEAREEFTEYAAASAKRLRDIAYLMCRDWHQAQDLTQAALAKVYVAWPRISRRESVDAYARQVLLREFLSGRRRLSSTERPIAEVPERVGREDQADLRLTLLDALATLSPNQRAALVLRYWEDRSVEHVAEIMRTSPGSVKSLCFRGLQVLRAQLGTEFLADR</sequence>
<dbReference type="Proteomes" id="UP001500751">
    <property type="component" value="Unassembled WGS sequence"/>
</dbReference>
<evidence type="ECO:0000259" key="7">
    <source>
        <dbReference type="Pfam" id="PF08281"/>
    </source>
</evidence>
<accession>A0ABP5FK48</accession>
<dbReference type="InterPro" id="IPR013324">
    <property type="entry name" value="RNA_pol_sigma_r3/r4-like"/>
</dbReference>
<comment type="similarity">
    <text evidence="1">Belongs to the sigma-70 factor family. ECF subfamily.</text>
</comment>
<protein>
    <submittedName>
        <fullName evidence="8">SigE family RNA polymerase sigma factor</fullName>
    </submittedName>
</protein>
<dbReference type="SUPFAM" id="SSF88946">
    <property type="entry name" value="Sigma2 domain of RNA polymerase sigma factors"/>
    <property type="match status" value="1"/>
</dbReference>
<dbReference type="SUPFAM" id="SSF88659">
    <property type="entry name" value="Sigma3 and sigma4 domains of RNA polymerase sigma factors"/>
    <property type="match status" value="1"/>
</dbReference>
<proteinExistence type="inferred from homology"/>
<dbReference type="InterPro" id="IPR013325">
    <property type="entry name" value="RNA_pol_sigma_r2"/>
</dbReference>
<dbReference type="PANTHER" id="PTHR43133">
    <property type="entry name" value="RNA POLYMERASE ECF-TYPE SIGMA FACTO"/>
    <property type="match status" value="1"/>
</dbReference>
<dbReference type="RefSeq" id="WP_344665847.1">
    <property type="nucleotide sequence ID" value="NZ_BAAAQN010000012.1"/>
</dbReference>
<dbReference type="InterPro" id="IPR039425">
    <property type="entry name" value="RNA_pol_sigma-70-like"/>
</dbReference>
<dbReference type="NCBIfam" id="TIGR02983">
    <property type="entry name" value="SigE-fam_strep"/>
    <property type="match status" value="1"/>
</dbReference>
<keyword evidence="4" id="KW-0238">DNA-binding</keyword>
<evidence type="ECO:0000256" key="1">
    <source>
        <dbReference type="ARBA" id="ARBA00010641"/>
    </source>
</evidence>